<dbReference type="Proteomes" id="UP000324101">
    <property type="component" value="Chromosome"/>
</dbReference>
<dbReference type="Gene3D" id="3.40.630.190">
    <property type="entry name" value="LCP protein"/>
    <property type="match status" value="1"/>
</dbReference>
<evidence type="ECO:0000259" key="3">
    <source>
        <dbReference type="Pfam" id="PF03816"/>
    </source>
</evidence>
<feature type="domain" description="Cell envelope-related transcriptional attenuator" evidence="3">
    <location>
        <begin position="67"/>
        <end position="215"/>
    </location>
</feature>
<organism evidence="5 6">
    <name type="scientific">Streptomyces venezuelae</name>
    <dbReference type="NCBI Taxonomy" id="54571"/>
    <lineage>
        <taxon>Bacteria</taxon>
        <taxon>Bacillati</taxon>
        <taxon>Actinomycetota</taxon>
        <taxon>Actinomycetes</taxon>
        <taxon>Kitasatosporales</taxon>
        <taxon>Streptomycetaceae</taxon>
        <taxon>Streptomyces</taxon>
    </lineage>
</organism>
<keyword evidence="2" id="KW-0732">Signal</keyword>
<evidence type="ECO:0000256" key="2">
    <source>
        <dbReference type="SAM" id="SignalP"/>
    </source>
</evidence>
<evidence type="ECO:0000313" key="5">
    <source>
        <dbReference type="EMBL" id="QES59393.1"/>
    </source>
</evidence>
<dbReference type="InterPro" id="IPR027381">
    <property type="entry name" value="LytR/CpsA/Psr_C"/>
</dbReference>
<evidence type="ECO:0000313" key="6">
    <source>
        <dbReference type="Proteomes" id="UP000324101"/>
    </source>
</evidence>
<accession>A0A5P2DWV0</accession>
<dbReference type="EMBL" id="CP029189">
    <property type="protein sequence ID" value="QES59393.1"/>
    <property type="molecule type" value="Genomic_DNA"/>
</dbReference>
<dbReference type="Pfam" id="PF03816">
    <property type="entry name" value="LytR_cpsA_psr"/>
    <property type="match status" value="1"/>
</dbReference>
<gene>
    <name evidence="5" type="ORF">DEJ51_33925</name>
</gene>
<feature type="chain" id="PRO_5024865110" evidence="2">
    <location>
        <begin position="21"/>
        <end position="451"/>
    </location>
</feature>
<dbReference type="AlphaFoldDB" id="A0A5P2DWV0"/>
<dbReference type="PANTHER" id="PTHR33392">
    <property type="entry name" value="POLYISOPRENYL-TEICHOIC ACID--PEPTIDOGLYCAN TEICHOIC ACID TRANSFERASE TAGU"/>
    <property type="match status" value="1"/>
</dbReference>
<proteinExistence type="inferred from homology"/>
<comment type="similarity">
    <text evidence="1">Belongs to the LytR/CpsA/Psr (LCP) family.</text>
</comment>
<feature type="signal peptide" evidence="2">
    <location>
        <begin position="1"/>
        <end position="20"/>
    </location>
</feature>
<feature type="domain" description="LytR/CpsA/Psr regulator C-terminal" evidence="4">
    <location>
        <begin position="334"/>
        <end position="403"/>
    </location>
</feature>
<dbReference type="InterPro" id="IPR050922">
    <property type="entry name" value="LytR/CpsA/Psr_CW_biosynth"/>
</dbReference>
<name>A0A5P2DWV0_STRVZ</name>
<dbReference type="PANTHER" id="PTHR33392:SF6">
    <property type="entry name" value="POLYISOPRENYL-TEICHOIC ACID--PEPTIDOGLYCAN TEICHOIC ACID TRANSFERASE TAGU"/>
    <property type="match status" value="1"/>
</dbReference>
<reference evidence="5 6" key="1">
    <citation type="submission" date="2018-05" db="EMBL/GenBank/DDBJ databases">
        <title>Streptomyces venezuelae.</title>
        <authorList>
            <person name="Kim W."/>
            <person name="Lee N."/>
            <person name="Cho B.-K."/>
        </authorList>
    </citation>
    <scope>NUCLEOTIDE SEQUENCE [LARGE SCALE GENOMIC DNA]</scope>
    <source>
        <strain evidence="5 6">ATCC 21018</strain>
    </source>
</reference>
<protein>
    <submittedName>
        <fullName evidence="5">Transcriptional regulator</fullName>
    </submittedName>
</protein>
<dbReference type="OrthoDB" id="9782542at2"/>
<sequence>MTLLTALACGSFAGSQAVSAASASAGGGGGGGGRGTNILVVGIDSRAGLSAAEKRRLHVGGKGCNCTDVMMLVHLSQDRRRASVVSIPRDSYVEYAGATASAPARSGKINGAFALGGGPLTVATVEKATGLRIDHYLQTDFTGFERTVNDLGGATVCTDRPLKDENSGLDIGAGRHLVDGNRALRYVRARHVNLRPGDLGRVRRQQRVVGDLLATLTARGALSDPVSTARTVRTLLKSVRTDPGTGLDDLVRIGWALGHLRADRTEFATVPIRLFDHRVPGVGSTLVWDEARSAALWEALGADRPITGDTRIQPVAENPAPADPARIAVRVDDAEVAAALRGNGFVVTDTSATAPPVHPSGPPVIRYGTGREDDGASVAAALPGSRLRSDPELDAIVEVTVGTRPVQVRSVTFDRNVADGAPVTADRLRCAEAPAAAAGQPGSAVEPSGRR</sequence>
<evidence type="ECO:0000256" key="1">
    <source>
        <dbReference type="ARBA" id="ARBA00006068"/>
    </source>
</evidence>
<dbReference type="Pfam" id="PF13399">
    <property type="entry name" value="LytR_C"/>
    <property type="match status" value="1"/>
</dbReference>
<evidence type="ECO:0000259" key="4">
    <source>
        <dbReference type="Pfam" id="PF13399"/>
    </source>
</evidence>
<dbReference type="InterPro" id="IPR004474">
    <property type="entry name" value="LytR_CpsA_psr"/>
</dbReference>
<dbReference type="NCBIfam" id="TIGR00350">
    <property type="entry name" value="lytR_cpsA_psr"/>
    <property type="match status" value="1"/>
</dbReference>